<dbReference type="Gene3D" id="1.10.10.250">
    <property type="entry name" value="Ribosomal protein L11, C-terminal domain"/>
    <property type="match status" value="1"/>
</dbReference>
<evidence type="ECO:0000256" key="7">
    <source>
        <dbReference type="ARBA" id="ARBA00040104"/>
    </source>
</evidence>
<dbReference type="PANTHER" id="PTHR11661">
    <property type="entry name" value="60S RIBOSOMAL PROTEIN L12"/>
    <property type="match status" value="1"/>
</dbReference>
<evidence type="ECO:0000259" key="10">
    <source>
        <dbReference type="Pfam" id="PF03946"/>
    </source>
</evidence>
<dbReference type="HAMAP" id="MF_00736">
    <property type="entry name" value="Ribosomal_uL11"/>
    <property type="match status" value="1"/>
</dbReference>
<dbReference type="Pfam" id="PF00298">
    <property type="entry name" value="Ribosomal_L11"/>
    <property type="match status" value="1"/>
</dbReference>
<protein>
    <recommendedName>
        <fullName evidence="7">Large ribosomal subunit protein uL11m</fullName>
    </recommendedName>
</protein>
<evidence type="ECO:0000256" key="8">
    <source>
        <dbReference type="RuleBase" id="RU003978"/>
    </source>
</evidence>
<dbReference type="STRING" id="5601.A0A0D2F6R8"/>
<dbReference type="InterPro" id="IPR036796">
    <property type="entry name" value="Ribosomal_uL11_N_sf"/>
</dbReference>
<dbReference type="InterPro" id="IPR000911">
    <property type="entry name" value="Ribosomal_uL11"/>
</dbReference>
<comment type="similarity">
    <text evidence="2 8">Belongs to the universal ribosomal protein uL11 family.</text>
</comment>
<dbReference type="EMBL" id="KN846961">
    <property type="protein sequence ID" value="KIW63648.1"/>
    <property type="molecule type" value="Genomic_DNA"/>
</dbReference>
<dbReference type="NCBIfam" id="TIGR01632">
    <property type="entry name" value="L11_bact"/>
    <property type="match status" value="1"/>
</dbReference>
<evidence type="ECO:0000256" key="4">
    <source>
        <dbReference type="ARBA" id="ARBA00023128"/>
    </source>
</evidence>
<organism evidence="11 12">
    <name type="scientific">Phialophora macrospora</name>
    <dbReference type="NCBI Taxonomy" id="1851006"/>
    <lineage>
        <taxon>Eukaryota</taxon>
        <taxon>Fungi</taxon>
        <taxon>Dikarya</taxon>
        <taxon>Ascomycota</taxon>
        <taxon>Pezizomycotina</taxon>
        <taxon>Eurotiomycetes</taxon>
        <taxon>Chaetothyriomycetidae</taxon>
        <taxon>Chaetothyriales</taxon>
        <taxon>Herpotrichiellaceae</taxon>
        <taxon>Phialophora</taxon>
    </lineage>
</organism>
<dbReference type="Proteomes" id="UP000054266">
    <property type="component" value="Unassembled WGS sequence"/>
</dbReference>
<dbReference type="CDD" id="cd00349">
    <property type="entry name" value="Ribosomal_L11"/>
    <property type="match status" value="1"/>
</dbReference>
<keyword evidence="5 8" id="KW-0687">Ribonucleoprotein</keyword>
<feature type="domain" description="Large ribosomal subunit protein uL11 N-terminal" evidence="10">
    <location>
        <begin position="59"/>
        <end position="117"/>
    </location>
</feature>
<dbReference type="SMART" id="SM00649">
    <property type="entry name" value="RL11"/>
    <property type="match status" value="1"/>
</dbReference>
<evidence type="ECO:0000259" key="9">
    <source>
        <dbReference type="Pfam" id="PF00298"/>
    </source>
</evidence>
<proteinExistence type="inferred from homology"/>
<dbReference type="AlphaFoldDB" id="A0A0D2F6R8"/>
<evidence type="ECO:0000256" key="3">
    <source>
        <dbReference type="ARBA" id="ARBA00022980"/>
    </source>
</evidence>
<evidence type="ECO:0000256" key="2">
    <source>
        <dbReference type="ARBA" id="ARBA00010537"/>
    </source>
</evidence>
<reference evidence="11 12" key="1">
    <citation type="submission" date="2015-01" db="EMBL/GenBank/DDBJ databases">
        <title>The Genome Sequence of Capronia semiimmersa CBS27337.</title>
        <authorList>
            <consortium name="The Broad Institute Genomics Platform"/>
            <person name="Cuomo C."/>
            <person name="de Hoog S."/>
            <person name="Gorbushina A."/>
            <person name="Stielow B."/>
            <person name="Teixiera M."/>
            <person name="Abouelleil A."/>
            <person name="Chapman S.B."/>
            <person name="Priest M."/>
            <person name="Young S.K."/>
            <person name="Wortman J."/>
            <person name="Nusbaum C."/>
            <person name="Birren B."/>
        </authorList>
    </citation>
    <scope>NUCLEOTIDE SEQUENCE [LARGE SCALE GENOMIC DNA]</scope>
    <source>
        <strain evidence="11 12">CBS 27337</strain>
    </source>
</reference>
<dbReference type="InterPro" id="IPR006519">
    <property type="entry name" value="Ribosomal_uL11_bac-typ"/>
</dbReference>
<evidence type="ECO:0000256" key="6">
    <source>
        <dbReference type="ARBA" id="ARBA00037226"/>
    </source>
</evidence>
<sequence length="200" mass="21721">MELHQYFSDSINNRSGLRSKVAIHHPNGHDHAPTSRCTSRSFNLPRIMAKAVAARDQIVKLIVGAGQASPSPPVGPALGSKGVKSMDFCKEFNARTAHITPGVPVPARVTVRPDRSFTFDIRTPNTSWLLLQAAGVKEVKGKIKGAQRPGHESVGTVSLKHIYEIARIKQTETRLSGLSLEGLCKCIIWQCKSIGVKVVP</sequence>
<accession>A0A0D2F6R8</accession>
<dbReference type="HOGENOM" id="CLU_074237_1_0_1"/>
<dbReference type="Pfam" id="PF03946">
    <property type="entry name" value="Ribosomal_L11_N"/>
    <property type="match status" value="1"/>
</dbReference>
<dbReference type="FunFam" id="3.30.1550.10:FF:000004">
    <property type="entry name" value="Mitochondrial 54S ribosomal protein YmL19"/>
    <property type="match status" value="1"/>
</dbReference>
<dbReference type="GO" id="GO:0003735">
    <property type="term" value="F:structural constituent of ribosome"/>
    <property type="evidence" value="ECO:0007669"/>
    <property type="project" value="InterPro"/>
</dbReference>
<dbReference type="SUPFAM" id="SSF46906">
    <property type="entry name" value="Ribosomal protein L11, C-terminal domain"/>
    <property type="match status" value="1"/>
</dbReference>
<dbReference type="FunFam" id="1.10.10.250:FF:000005">
    <property type="entry name" value="Mitochondrial 54S ribosomal protein YmL19"/>
    <property type="match status" value="1"/>
</dbReference>
<dbReference type="SUPFAM" id="SSF54747">
    <property type="entry name" value="Ribosomal L11/L12e N-terminal domain"/>
    <property type="match status" value="1"/>
</dbReference>
<name>A0A0D2F6R8_9EURO</name>
<gene>
    <name evidence="11" type="ORF">PV04_08634</name>
</gene>
<dbReference type="GO" id="GO:0070180">
    <property type="term" value="F:large ribosomal subunit rRNA binding"/>
    <property type="evidence" value="ECO:0007669"/>
    <property type="project" value="TreeGrafter"/>
</dbReference>
<dbReference type="InterPro" id="IPR020783">
    <property type="entry name" value="Ribosomal_uL11_C"/>
</dbReference>
<dbReference type="GO" id="GO:0006412">
    <property type="term" value="P:translation"/>
    <property type="evidence" value="ECO:0007669"/>
    <property type="project" value="InterPro"/>
</dbReference>
<comment type="function">
    <text evidence="6">Component of the mitochondrial ribosome (mitoribosome), a dedicated translation machinery responsible for the synthesis of mitochondrial genome-encoded proteins, including at least some of the essential transmembrane subunits of the mitochondrial respiratory chain. The mitoribosomes are attached to the mitochondrial inner membrane and translation products are cotranslationally integrated into the membrane.</text>
</comment>
<dbReference type="Gene3D" id="3.30.1550.10">
    <property type="entry name" value="Ribosomal protein L11/L12, N-terminal domain"/>
    <property type="match status" value="1"/>
</dbReference>
<evidence type="ECO:0000313" key="12">
    <source>
        <dbReference type="Proteomes" id="UP000054266"/>
    </source>
</evidence>
<evidence type="ECO:0000313" key="11">
    <source>
        <dbReference type="EMBL" id="KIW63648.1"/>
    </source>
</evidence>
<dbReference type="PANTHER" id="PTHR11661:SF1">
    <property type="entry name" value="LARGE RIBOSOMAL SUBUNIT PROTEIN UL11M"/>
    <property type="match status" value="1"/>
</dbReference>
<keyword evidence="3 8" id="KW-0689">Ribosomal protein</keyword>
<dbReference type="InterPro" id="IPR020784">
    <property type="entry name" value="Ribosomal_uL11_N"/>
</dbReference>
<evidence type="ECO:0000256" key="1">
    <source>
        <dbReference type="ARBA" id="ARBA00004173"/>
    </source>
</evidence>
<dbReference type="InterPro" id="IPR036769">
    <property type="entry name" value="Ribosomal_uL11_C_sf"/>
</dbReference>
<evidence type="ECO:0000256" key="5">
    <source>
        <dbReference type="ARBA" id="ARBA00023274"/>
    </source>
</evidence>
<dbReference type="GO" id="GO:0005762">
    <property type="term" value="C:mitochondrial large ribosomal subunit"/>
    <property type="evidence" value="ECO:0007669"/>
    <property type="project" value="TreeGrafter"/>
</dbReference>
<feature type="domain" description="Large ribosomal subunit protein uL11 C-terminal" evidence="9">
    <location>
        <begin position="122"/>
        <end position="198"/>
    </location>
</feature>
<keyword evidence="4" id="KW-0496">Mitochondrion</keyword>
<keyword evidence="12" id="KW-1185">Reference proteome</keyword>
<comment type="subcellular location">
    <subcellularLocation>
        <location evidence="1">Mitochondrion</location>
    </subcellularLocation>
</comment>